<comment type="caution">
    <text evidence="1">The sequence shown here is derived from an EMBL/GenBank/DDBJ whole genome shotgun (WGS) entry which is preliminary data.</text>
</comment>
<dbReference type="EMBL" id="RJUL01000006">
    <property type="protein sequence ID" value="ROQ24856.1"/>
    <property type="molecule type" value="Genomic_DNA"/>
</dbReference>
<dbReference type="AlphaFoldDB" id="A0A3N1PJZ5"/>
<keyword evidence="1" id="KW-0223">Dioxygenase</keyword>
<dbReference type="InterPro" id="IPR008775">
    <property type="entry name" value="Phytyl_CoA_dOase-like"/>
</dbReference>
<dbReference type="Pfam" id="PF05721">
    <property type="entry name" value="PhyH"/>
    <property type="match status" value="1"/>
</dbReference>
<organism evidence="1 2">
    <name type="scientific">Gallaecimonas pentaromativorans</name>
    <dbReference type="NCBI Taxonomy" id="584787"/>
    <lineage>
        <taxon>Bacteria</taxon>
        <taxon>Pseudomonadati</taxon>
        <taxon>Pseudomonadota</taxon>
        <taxon>Gammaproteobacteria</taxon>
        <taxon>Enterobacterales</taxon>
        <taxon>Gallaecimonadaceae</taxon>
        <taxon>Gallaecimonas</taxon>
    </lineage>
</organism>
<evidence type="ECO:0000313" key="2">
    <source>
        <dbReference type="Proteomes" id="UP000268033"/>
    </source>
</evidence>
<gene>
    <name evidence="1" type="ORF">EDC28_106103</name>
</gene>
<dbReference type="STRING" id="584787.GCA_001247655_01030"/>
<keyword evidence="2" id="KW-1185">Reference proteome</keyword>
<protein>
    <submittedName>
        <fullName evidence="1">Phytanoyl-CoA dioxygenase PhyH</fullName>
    </submittedName>
</protein>
<sequence length="188" mass="20406">MPSEKWPVPRGRDWRHAQVDLAPEVMALCRLPVLLAAVGELIGERFFLAQVEGREPLAGGGWQQLHRDFSAKRPGDTVNAIAFLDDYGPDNGATRIVPGSHRGPWQGGGDETGAVGLSGQGGDILVFDADLVHGAGLNRSGERRRSLLMGYFAEPLYQSHAETAALRGVRMACHERFLPASHPYVAEE</sequence>
<reference evidence="1 2" key="1">
    <citation type="submission" date="2018-11" db="EMBL/GenBank/DDBJ databases">
        <title>Genomic Encyclopedia of Type Strains, Phase IV (KMG-IV): sequencing the most valuable type-strain genomes for metagenomic binning, comparative biology and taxonomic classification.</title>
        <authorList>
            <person name="Goeker M."/>
        </authorList>
    </citation>
    <scope>NUCLEOTIDE SEQUENCE [LARGE SCALE GENOMIC DNA]</scope>
    <source>
        <strain evidence="1 2">DSM 21945</strain>
    </source>
</reference>
<dbReference type="GO" id="GO:0016706">
    <property type="term" value="F:2-oxoglutarate-dependent dioxygenase activity"/>
    <property type="evidence" value="ECO:0007669"/>
    <property type="project" value="UniProtKB-ARBA"/>
</dbReference>
<evidence type="ECO:0000313" key="1">
    <source>
        <dbReference type="EMBL" id="ROQ24856.1"/>
    </source>
</evidence>
<dbReference type="Proteomes" id="UP000268033">
    <property type="component" value="Unassembled WGS sequence"/>
</dbReference>
<dbReference type="Gene3D" id="2.60.120.620">
    <property type="entry name" value="q2cbj1_9rhob like domain"/>
    <property type="match status" value="1"/>
</dbReference>
<proteinExistence type="predicted"/>
<accession>A0A3N1PJZ5</accession>
<keyword evidence="1" id="KW-0560">Oxidoreductase</keyword>
<name>A0A3N1PJZ5_9GAMM</name>
<dbReference type="SUPFAM" id="SSF51197">
    <property type="entry name" value="Clavaminate synthase-like"/>
    <property type="match status" value="1"/>
</dbReference>